<keyword evidence="2" id="KW-1133">Transmembrane helix</keyword>
<feature type="transmembrane region" description="Helical" evidence="2">
    <location>
        <begin position="28"/>
        <end position="49"/>
    </location>
</feature>
<accession>A0A7S2II82</accession>
<evidence type="ECO:0000256" key="2">
    <source>
        <dbReference type="SAM" id="Phobius"/>
    </source>
</evidence>
<feature type="region of interest" description="Disordered" evidence="1">
    <location>
        <begin position="160"/>
        <end position="193"/>
    </location>
</feature>
<feature type="transmembrane region" description="Helical" evidence="2">
    <location>
        <begin position="55"/>
        <end position="74"/>
    </location>
</feature>
<evidence type="ECO:0000256" key="1">
    <source>
        <dbReference type="SAM" id="MobiDB-lite"/>
    </source>
</evidence>
<reference evidence="3" key="1">
    <citation type="submission" date="2021-01" db="EMBL/GenBank/DDBJ databases">
        <authorList>
            <person name="Corre E."/>
            <person name="Pelletier E."/>
            <person name="Niang G."/>
            <person name="Scheremetjew M."/>
            <person name="Finn R."/>
            <person name="Kale V."/>
            <person name="Holt S."/>
            <person name="Cochrane G."/>
            <person name="Meng A."/>
            <person name="Brown T."/>
            <person name="Cohen L."/>
        </authorList>
    </citation>
    <scope>NUCLEOTIDE SEQUENCE</scope>
    <source>
        <strain evidence="3">RCC3387</strain>
    </source>
</reference>
<dbReference type="AlphaFoldDB" id="A0A7S2II82"/>
<keyword evidence="2" id="KW-0812">Transmembrane</keyword>
<keyword evidence="2" id="KW-0472">Membrane</keyword>
<sequence length="193" mass="22075">MSHLRKRCRHRQFNVLELAEVYVDARKLLVLGPMWLSYLQGTILGAYMQQHMGEFALLVPASLTFSVGIAYLFFRQQLKDRLKRVEKGRLKRDLGDMSDTVAKTKDYIQDWRDRVEVVVGERLKRGDGAASASTDRLVLELQNELVAVIDTMHEVETSLNAMSHPPSPTNVEEGDLGAMSPFPTRRERRSMTR</sequence>
<organism evidence="3">
    <name type="scientific">Zooxanthella nutricula</name>
    <dbReference type="NCBI Taxonomy" id="1333877"/>
    <lineage>
        <taxon>Eukaryota</taxon>
        <taxon>Sar</taxon>
        <taxon>Alveolata</taxon>
        <taxon>Dinophyceae</taxon>
        <taxon>Peridiniales</taxon>
        <taxon>Peridiniales incertae sedis</taxon>
        <taxon>Zooxanthella</taxon>
    </lineage>
</organism>
<dbReference type="EMBL" id="HBGW01013891">
    <property type="protein sequence ID" value="CAD9518745.1"/>
    <property type="molecule type" value="Transcribed_RNA"/>
</dbReference>
<proteinExistence type="predicted"/>
<gene>
    <name evidence="3" type="ORF">BRAN1462_LOCUS8833</name>
</gene>
<evidence type="ECO:0000313" key="3">
    <source>
        <dbReference type="EMBL" id="CAD9518745.1"/>
    </source>
</evidence>
<name>A0A7S2II82_9DINO</name>
<protein>
    <submittedName>
        <fullName evidence="3">Uncharacterized protein</fullName>
    </submittedName>
</protein>